<dbReference type="OrthoDB" id="9759185at2"/>
<protein>
    <recommendedName>
        <fullName evidence="7">Flagellar biosynthesis protein FlhA</fullName>
    </recommendedName>
</protein>
<evidence type="ECO:0000256" key="4">
    <source>
        <dbReference type="ARBA" id="ARBA00022692"/>
    </source>
</evidence>
<comment type="caution">
    <text evidence="8">The sequence shown here is derived from an EMBL/GenBank/DDBJ whole genome shotgun (WGS) entry which is preliminary data.</text>
</comment>
<dbReference type="InterPro" id="IPR025505">
    <property type="entry name" value="FHIPEP_CS"/>
</dbReference>
<feature type="transmembrane region" description="Helical" evidence="7">
    <location>
        <begin position="43"/>
        <end position="63"/>
    </location>
</feature>
<dbReference type="RefSeq" id="WP_006000308.1">
    <property type="nucleotide sequence ID" value="NZ_AAEW02000008.1"/>
</dbReference>
<comment type="subcellular location">
    <subcellularLocation>
        <location evidence="1 7">Cell membrane</location>
        <topology evidence="1 7">Multi-pass membrane protein</topology>
    </subcellularLocation>
</comment>
<dbReference type="Gene3D" id="1.10.8.540">
    <property type="entry name" value="FHIPEP family, domain 3"/>
    <property type="match status" value="1"/>
</dbReference>
<comment type="similarity">
    <text evidence="2 7">Belongs to the FHIPEP (flagella/HR/invasion proteins export pore) family.</text>
</comment>
<dbReference type="GO" id="GO:0044780">
    <property type="term" value="P:bacterial-type flagellum assembly"/>
    <property type="evidence" value="ECO:0007669"/>
    <property type="project" value="InterPro"/>
</dbReference>
<dbReference type="PROSITE" id="PS00994">
    <property type="entry name" value="FHIPEP"/>
    <property type="match status" value="1"/>
</dbReference>
<dbReference type="GO" id="GO:0009306">
    <property type="term" value="P:protein secretion"/>
    <property type="evidence" value="ECO:0007669"/>
    <property type="project" value="InterPro"/>
</dbReference>
<keyword evidence="7" id="KW-1005">Bacterial flagellum biogenesis</keyword>
<keyword evidence="7" id="KW-1006">Bacterial flagellum protein export</keyword>
<keyword evidence="3 7" id="KW-1003">Cell membrane</keyword>
<evidence type="ECO:0000256" key="7">
    <source>
        <dbReference type="RuleBase" id="RU364093"/>
    </source>
</evidence>
<proteinExistence type="inferred from homology"/>
<keyword evidence="4 7" id="KW-0812">Transmembrane</keyword>
<evidence type="ECO:0000256" key="3">
    <source>
        <dbReference type="ARBA" id="ARBA00022475"/>
    </source>
</evidence>
<dbReference type="InterPro" id="IPR006301">
    <property type="entry name" value="FlhA"/>
</dbReference>
<dbReference type="Pfam" id="PF00771">
    <property type="entry name" value="FHIPEP"/>
    <property type="match status" value="1"/>
</dbReference>
<dbReference type="Proteomes" id="UP000005695">
    <property type="component" value="Unassembled WGS sequence"/>
</dbReference>
<keyword evidence="8" id="KW-0969">Cilium</keyword>
<evidence type="ECO:0000313" key="8">
    <source>
        <dbReference type="EMBL" id="EAT15822.1"/>
    </source>
</evidence>
<dbReference type="InterPro" id="IPR042194">
    <property type="entry name" value="FHIPEP_1"/>
</dbReference>
<dbReference type="PANTHER" id="PTHR30161:SF1">
    <property type="entry name" value="FLAGELLAR BIOSYNTHESIS PROTEIN FLHA-RELATED"/>
    <property type="match status" value="1"/>
</dbReference>
<dbReference type="GO" id="GO:0005886">
    <property type="term" value="C:plasma membrane"/>
    <property type="evidence" value="ECO:0007669"/>
    <property type="project" value="UniProtKB-SubCell"/>
</dbReference>
<keyword evidence="9" id="KW-1185">Reference proteome</keyword>
<gene>
    <name evidence="7" type="primary">flhA</name>
    <name evidence="8" type="ORF">Dace_2522</name>
</gene>
<reference evidence="8" key="2">
    <citation type="submission" date="2006-05" db="EMBL/GenBank/DDBJ databases">
        <title>Sequencing of the draft genome and assembly of Desulfuromonas acetoxidans DSM 684.</title>
        <authorList>
            <consortium name="US DOE Joint Genome Institute (JGI-PGF)"/>
            <person name="Copeland A."/>
            <person name="Lucas S."/>
            <person name="Lapidus A."/>
            <person name="Barry K."/>
            <person name="Detter J.C."/>
            <person name="Glavina del Rio T."/>
            <person name="Hammon N."/>
            <person name="Israni S."/>
            <person name="Dalin E."/>
            <person name="Tice H."/>
            <person name="Bruce D."/>
            <person name="Pitluck S."/>
            <person name="Richardson P."/>
        </authorList>
    </citation>
    <scope>NUCLEOTIDE SEQUENCE [LARGE SCALE GENOMIC DNA]</scope>
    <source>
        <strain evidence="8">DSM 684</strain>
    </source>
</reference>
<feature type="transmembrane region" description="Helical" evidence="7">
    <location>
        <begin position="206"/>
        <end position="226"/>
    </location>
</feature>
<feature type="transmembrane region" description="Helical" evidence="7">
    <location>
        <begin position="289"/>
        <end position="322"/>
    </location>
</feature>
<dbReference type="EMBL" id="AAEW02000008">
    <property type="protein sequence ID" value="EAT15822.1"/>
    <property type="molecule type" value="Genomic_DNA"/>
</dbReference>
<evidence type="ECO:0000256" key="6">
    <source>
        <dbReference type="ARBA" id="ARBA00023136"/>
    </source>
</evidence>
<reference evidence="8" key="1">
    <citation type="submission" date="2006-05" db="EMBL/GenBank/DDBJ databases">
        <title>Annotation of the draft genome assembly of Desulfuromonas acetoxidans DSM 684.</title>
        <authorList>
            <consortium name="US DOE Joint Genome Institute (JGI-ORNL)"/>
            <person name="Larimer F."/>
            <person name="Land M."/>
            <person name="Hauser L."/>
        </authorList>
    </citation>
    <scope>NUCLEOTIDE SEQUENCE [LARGE SCALE GENOMIC DNA]</scope>
    <source>
        <strain evidence="8">DSM 684</strain>
    </source>
</reference>
<dbReference type="Gene3D" id="3.40.30.60">
    <property type="entry name" value="FHIPEP family, domain 1"/>
    <property type="match status" value="1"/>
</dbReference>
<keyword evidence="7" id="KW-0813">Transport</keyword>
<keyword evidence="5 7" id="KW-1133">Transmembrane helix</keyword>
<evidence type="ECO:0000313" key="9">
    <source>
        <dbReference type="Proteomes" id="UP000005695"/>
    </source>
</evidence>
<keyword evidence="6 7" id="KW-0472">Membrane</keyword>
<feature type="transmembrane region" description="Helical" evidence="7">
    <location>
        <begin position="114"/>
        <end position="137"/>
    </location>
</feature>
<feature type="transmembrane region" description="Helical" evidence="7">
    <location>
        <begin position="19"/>
        <end position="37"/>
    </location>
</feature>
<keyword evidence="8" id="KW-0966">Cell projection</keyword>
<dbReference type="AlphaFoldDB" id="Q1JZS0"/>
<dbReference type="PRINTS" id="PR00949">
    <property type="entry name" value="TYPE3IMAPROT"/>
</dbReference>
<name>Q1JZS0_DESA6</name>
<organism evidence="8 9">
    <name type="scientific">Desulfuromonas acetoxidans (strain DSM 684 / 11070)</name>
    <dbReference type="NCBI Taxonomy" id="281689"/>
    <lineage>
        <taxon>Bacteria</taxon>
        <taxon>Pseudomonadati</taxon>
        <taxon>Thermodesulfobacteriota</taxon>
        <taxon>Desulfuromonadia</taxon>
        <taxon>Desulfuromonadales</taxon>
        <taxon>Desulfuromonadaceae</taxon>
        <taxon>Desulfuromonas</taxon>
    </lineage>
</organism>
<dbReference type="PANTHER" id="PTHR30161">
    <property type="entry name" value="FLAGELLAR EXPORT PROTEIN, MEMBRANE FLHA SUBUNIT-RELATED"/>
    <property type="match status" value="1"/>
</dbReference>
<evidence type="ECO:0000256" key="1">
    <source>
        <dbReference type="ARBA" id="ARBA00004651"/>
    </source>
</evidence>
<comment type="caution">
    <text evidence="7">Lacks conserved residue(s) required for the propagation of feature annotation.</text>
</comment>
<comment type="function">
    <text evidence="7">Required for formation of the rod structure of the flagellar apparatus. Together with FliI and FliH, may constitute the export apparatus of flagellin.</text>
</comment>
<keyword evidence="7" id="KW-0653">Protein transport</keyword>
<keyword evidence="8" id="KW-0282">Flagellum</keyword>
<evidence type="ECO:0000256" key="5">
    <source>
        <dbReference type="ARBA" id="ARBA00022989"/>
    </source>
</evidence>
<dbReference type="InterPro" id="IPR001712">
    <property type="entry name" value="T3SS_FHIPEP"/>
</dbReference>
<feature type="transmembrane region" description="Helical" evidence="7">
    <location>
        <begin position="70"/>
        <end position="94"/>
    </location>
</feature>
<dbReference type="NCBIfam" id="TIGR01398">
    <property type="entry name" value="FlhA"/>
    <property type="match status" value="1"/>
</dbReference>
<dbReference type="InterPro" id="IPR042196">
    <property type="entry name" value="FHIPEP_4"/>
</dbReference>
<sequence>MLEALAENKWVRLIVRSDIMVSLGLVMVLMLMIIPLPPVLLDIFLSLNITLALLILIISLYTAKSVEFAVFPAVLLATTLFRLSLNVASTRLILLHGEEGPSAAGSVIMSFGQFVVGGNYVVGLVIFVILVLINFMVITKGAGRVAEVAARFTLDAMPGKQMAIDADLNAGLINDQEAKVRRAEIANEADFYGAMDGASKFVRGDAIAGIIITLINIGAGFIIGVVQKGMPAIEAAQNYTILTVGDGLVGQVPALIISTAAGILVTRTAGTGDFGTDLKAQFSVHPQAVWVVSVILLAFALIPGLPFAPFLILSALLAFIAFQLQKTQAQEQEAAEAISMEQARPEAREKEDDYDEMLNVDLLELEVGYGLIPFVDAAQDGELLERIRSIRKQFALDSGFIVPPVHIKDNLQLKPNEYNFMLKGVKVAGAEMLPGHFMAMNPGMATETIKGVATEEPAFGLPATWISEDKKERAQIAGYTVVDCTTVMATHISEIIKRYAYELLGRQEVQNLLDNLKKSYPKLVEELVPEPLNLGLIMRVLQNLLREDVSIRDLRTILETLADYAAPGSDPDYLTEHVRSALARSISGKYAQADDVLAVMTLDRKIEEGIQQSLQKTDSGIGYLAMEPRQAQAVLDALAEQLQQFSGGMTPVLLCSPTIRPHVKKTTERYLPSLVVISHNEIASHLKVRSIGMVKINAG</sequence>
<dbReference type="Gene3D" id="3.40.50.12790">
    <property type="entry name" value="FHIPEP family, domain 4"/>
    <property type="match status" value="1"/>
</dbReference>
<dbReference type="PIRSF" id="PIRSF005419">
    <property type="entry name" value="FlhA"/>
    <property type="match status" value="1"/>
</dbReference>
<dbReference type="InterPro" id="IPR042193">
    <property type="entry name" value="FHIPEP_3"/>
</dbReference>
<accession>Q1JZS0</accession>
<evidence type="ECO:0000256" key="2">
    <source>
        <dbReference type="ARBA" id="ARBA00008835"/>
    </source>
</evidence>